<accession>A0AAD7MBT7</accession>
<dbReference type="InterPro" id="IPR001245">
    <property type="entry name" value="Ser-Thr/Tyr_kinase_cat_dom"/>
</dbReference>
<comment type="caution">
    <text evidence="2">The sequence shown here is derived from an EMBL/GenBank/DDBJ whole genome shotgun (WGS) entry which is preliminary data.</text>
</comment>
<dbReference type="PANTHER" id="PTHR44329">
    <property type="entry name" value="SERINE/THREONINE-PROTEIN KINASE TNNI3K-RELATED"/>
    <property type="match status" value="1"/>
</dbReference>
<dbReference type="PROSITE" id="PS00108">
    <property type="entry name" value="PROTEIN_KINASE_ST"/>
    <property type="match status" value="1"/>
</dbReference>
<dbReference type="GO" id="GO:0004674">
    <property type="term" value="F:protein serine/threonine kinase activity"/>
    <property type="evidence" value="ECO:0007669"/>
    <property type="project" value="TreeGrafter"/>
</dbReference>
<dbReference type="Gene3D" id="1.10.510.10">
    <property type="entry name" value="Transferase(Phosphotransferase) domain 1"/>
    <property type="match status" value="1"/>
</dbReference>
<evidence type="ECO:0000313" key="2">
    <source>
        <dbReference type="EMBL" id="KAJ7709284.1"/>
    </source>
</evidence>
<dbReference type="InterPro" id="IPR008271">
    <property type="entry name" value="Ser/Thr_kinase_AS"/>
</dbReference>
<protein>
    <submittedName>
        <fullName evidence="2">Kinase-like domain-containing protein</fullName>
    </submittedName>
</protein>
<dbReference type="Pfam" id="PF07714">
    <property type="entry name" value="PK_Tyr_Ser-Thr"/>
    <property type="match status" value="1"/>
</dbReference>
<keyword evidence="2" id="KW-0418">Kinase</keyword>
<dbReference type="GO" id="GO:0005524">
    <property type="term" value="F:ATP binding"/>
    <property type="evidence" value="ECO:0007669"/>
    <property type="project" value="InterPro"/>
</dbReference>
<dbReference type="SUPFAM" id="SSF56112">
    <property type="entry name" value="Protein kinase-like (PK-like)"/>
    <property type="match status" value="1"/>
</dbReference>
<dbReference type="InterPro" id="IPR011009">
    <property type="entry name" value="Kinase-like_dom_sf"/>
</dbReference>
<dbReference type="AlphaFoldDB" id="A0AAD7MBT7"/>
<sequence length="198" mass="22568">MKKERNDVLIHYGEEGKQDSYCHAEQWPQDQVLTAEHHTQIWKTLRHPNILQFLGANTLDNAPFVVMPFMPYTSRNFLRKNPGFDPLKILRDVALGLEYLHQRRIIHGDLKGINILVDERDRAALCDFGLTNIKADISSRTYMEVGKAVSGSRNWMAPELLSGSLPGRRSDIYAFGMTLYEVCTVLPICPHVHASHQA</sequence>
<dbReference type="Proteomes" id="UP001215598">
    <property type="component" value="Unassembled WGS sequence"/>
</dbReference>
<organism evidence="2 3">
    <name type="scientific">Mycena metata</name>
    <dbReference type="NCBI Taxonomy" id="1033252"/>
    <lineage>
        <taxon>Eukaryota</taxon>
        <taxon>Fungi</taxon>
        <taxon>Dikarya</taxon>
        <taxon>Basidiomycota</taxon>
        <taxon>Agaricomycotina</taxon>
        <taxon>Agaricomycetes</taxon>
        <taxon>Agaricomycetidae</taxon>
        <taxon>Agaricales</taxon>
        <taxon>Marasmiineae</taxon>
        <taxon>Mycenaceae</taxon>
        <taxon>Mycena</taxon>
    </lineage>
</organism>
<dbReference type="InterPro" id="IPR000719">
    <property type="entry name" value="Prot_kinase_dom"/>
</dbReference>
<reference evidence="2" key="1">
    <citation type="submission" date="2023-03" db="EMBL/GenBank/DDBJ databases">
        <title>Massive genome expansion in bonnet fungi (Mycena s.s.) driven by repeated elements and novel gene families across ecological guilds.</title>
        <authorList>
            <consortium name="Lawrence Berkeley National Laboratory"/>
            <person name="Harder C.B."/>
            <person name="Miyauchi S."/>
            <person name="Viragh M."/>
            <person name="Kuo A."/>
            <person name="Thoen E."/>
            <person name="Andreopoulos B."/>
            <person name="Lu D."/>
            <person name="Skrede I."/>
            <person name="Drula E."/>
            <person name="Henrissat B."/>
            <person name="Morin E."/>
            <person name="Kohler A."/>
            <person name="Barry K."/>
            <person name="LaButti K."/>
            <person name="Morin E."/>
            <person name="Salamov A."/>
            <person name="Lipzen A."/>
            <person name="Mereny Z."/>
            <person name="Hegedus B."/>
            <person name="Baldrian P."/>
            <person name="Stursova M."/>
            <person name="Weitz H."/>
            <person name="Taylor A."/>
            <person name="Grigoriev I.V."/>
            <person name="Nagy L.G."/>
            <person name="Martin F."/>
            <person name="Kauserud H."/>
        </authorList>
    </citation>
    <scope>NUCLEOTIDE SEQUENCE</scope>
    <source>
        <strain evidence="2">CBHHK182m</strain>
    </source>
</reference>
<name>A0AAD7MBT7_9AGAR</name>
<proteinExistence type="predicted"/>
<dbReference type="EMBL" id="JARKIB010000422">
    <property type="protein sequence ID" value="KAJ7709284.1"/>
    <property type="molecule type" value="Genomic_DNA"/>
</dbReference>
<dbReference type="InterPro" id="IPR051681">
    <property type="entry name" value="Ser/Thr_Kinases-Pseudokinases"/>
</dbReference>
<keyword evidence="2" id="KW-0808">Transferase</keyword>
<evidence type="ECO:0000259" key="1">
    <source>
        <dbReference type="PROSITE" id="PS50011"/>
    </source>
</evidence>
<gene>
    <name evidence="2" type="ORF">B0H16DRAFT_1344635</name>
</gene>
<keyword evidence="3" id="KW-1185">Reference proteome</keyword>
<dbReference type="SMART" id="SM00220">
    <property type="entry name" value="S_TKc"/>
    <property type="match status" value="1"/>
</dbReference>
<feature type="domain" description="Protein kinase" evidence="1">
    <location>
        <begin position="1"/>
        <end position="198"/>
    </location>
</feature>
<dbReference type="PROSITE" id="PS50011">
    <property type="entry name" value="PROTEIN_KINASE_DOM"/>
    <property type="match status" value="1"/>
</dbReference>
<evidence type="ECO:0000313" key="3">
    <source>
        <dbReference type="Proteomes" id="UP001215598"/>
    </source>
</evidence>